<dbReference type="RefSeq" id="WP_098239997.1">
    <property type="nucleotide sequence ID" value="NZ_CP169259.1"/>
</dbReference>
<sequence length="153" mass="17515">MLIGEMLTKIMKEEMTIKELATMYSVTTQTIQRKIKKLGYEWDNKKSIYKYTGKSPQPLDVDFSTLFRKTPTISKDLSHLKGKNKKKGIGRSSTSDVVDVLLAGTKPPSKRVYQGFYFDKDVLSIINSVPKNYKSELINEALRKVFKEKGLLK</sequence>
<proteinExistence type="predicted"/>
<reference evidence="1" key="1">
    <citation type="submission" date="2020-08" db="EMBL/GenBank/DDBJ databases">
        <title>Functional genomics of gut bacteria from endangered species of beetles.</title>
        <authorList>
            <person name="Carlos-Shanley C."/>
        </authorList>
    </citation>
    <scope>NUCLEOTIDE SEQUENCE [LARGE SCALE GENOMIC DNA]</scope>
    <source>
        <strain evidence="1">S00060</strain>
    </source>
</reference>
<dbReference type="AlphaFoldDB" id="A0A7W3NH15"/>
<dbReference type="EMBL" id="JACJHT010000016">
    <property type="protein sequence ID" value="MBA9042741.1"/>
    <property type="molecule type" value="Genomic_DNA"/>
</dbReference>
<evidence type="ECO:0008006" key="3">
    <source>
        <dbReference type="Google" id="ProtNLM"/>
    </source>
</evidence>
<evidence type="ECO:0000313" key="2">
    <source>
        <dbReference type="Proteomes" id="UP000543174"/>
    </source>
</evidence>
<organism evidence="1 2">
    <name type="scientific">Priestia aryabhattai</name>
    <name type="common">Bacillus aryabhattai</name>
    <dbReference type="NCBI Taxonomy" id="412384"/>
    <lineage>
        <taxon>Bacteria</taxon>
        <taxon>Bacillati</taxon>
        <taxon>Bacillota</taxon>
        <taxon>Bacilli</taxon>
        <taxon>Bacillales</taxon>
        <taxon>Bacillaceae</taxon>
        <taxon>Priestia</taxon>
    </lineage>
</organism>
<evidence type="ECO:0000313" key="1">
    <source>
        <dbReference type="EMBL" id="MBA9042741.1"/>
    </source>
</evidence>
<comment type="caution">
    <text evidence="1">The sequence shown here is derived from an EMBL/GenBank/DDBJ whole genome shotgun (WGS) entry which is preliminary data.</text>
</comment>
<protein>
    <recommendedName>
        <fullName evidence="3">Helix-turn-helix type 11 domain-containing protein</fullName>
    </recommendedName>
</protein>
<dbReference type="Proteomes" id="UP000543174">
    <property type="component" value="Unassembled WGS sequence"/>
</dbReference>
<accession>A0A7W3NH15</accession>
<name>A0A7W3NH15_PRIAR</name>
<gene>
    <name evidence="1" type="ORF">HNP21_005879</name>
</gene>
<keyword evidence="2" id="KW-1185">Reference proteome</keyword>